<dbReference type="Proteomes" id="UP000242246">
    <property type="component" value="Unassembled WGS sequence"/>
</dbReference>
<comment type="caution">
    <text evidence="10">The sequence shown here is derived from an EMBL/GenBank/DDBJ whole genome shotgun (WGS) entry which is preliminary data.</text>
</comment>
<dbReference type="Pfam" id="PF03272">
    <property type="entry name" value="Mucin_bdg"/>
    <property type="match status" value="1"/>
</dbReference>
<dbReference type="Pfam" id="PF06458">
    <property type="entry name" value="MucBP"/>
    <property type="match status" value="1"/>
</dbReference>
<dbReference type="PROSITE" id="PS51723">
    <property type="entry name" value="PEPTIDASE_M60"/>
    <property type="match status" value="1"/>
</dbReference>
<dbReference type="AlphaFoldDB" id="A0A2A5S396"/>
<dbReference type="OrthoDB" id="663332at2"/>
<dbReference type="RefSeq" id="WP_068162819.1">
    <property type="nucleotide sequence ID" value="NZ_JXJX01000002.1"/>
</dbReference>
<dbReference type="InterPro" id="IPR004954">
    <property type="entry name" value="Mucin-bd"/>
</dbReference>
<keyword evidence="5" id="KW-0572">Peptidoglycan-anchor</keyword>
<feature type="domain" description="Peptidase M60" evidence="9">
    <location>
        <begin position="52"/>
        <end position="354"/>
    </location>
</feature>
<keyword evidence="2" id="KW-0964">Secreted</keyword>
<dbReference type="Gene3D" id="3.10.20.320">
    <property type="entry name" value="Putative peptidoglycan bound protein (lpxtg motif)"/>
    <property type="match status" value="1"/>
</dbReference>
<dbReference type="NCBIfam" id="TIGR01167">
    <property type="entry name" value="LPXTG_anchor"/>
    <property type="match status" value="1"/>
</dbReference>
<evidence type="ECO:0000256" key="3">
    <source>
        <dbReference type="ARBA" id="ARBA00022729"/>
    </source>
</evidence>
<sequence>MSKKMGLVGVLFFLSLFLSMQSVQAQVKTQKITCLEEPSWVFKTGMSRGKYHDRQDLGLVLNSGATIKIRKSNTSDGYKNLNFRLLGNNRNAEKSVSLTGDWQTIKIESSGVPFIDTPYGTTDTEIEYEIEGSATPLPIYEKNTSEAKFFSEWDGSDAPFALVKGDKFQLLIPLAEKNKTKRLPDFDTLDTYMTYQDSIITYYDDTMGLSSTTGFNKTPKNRFFLKGDGGTPSGVGAYYGNNYTANGYSTVVGMWMSKWDWGTLHELGHAYQPSYNNKGMYTGEVSNNLLAVLFTYEHRGKTIGDKKSWLYNYNKKKSVEDSLYQLLVEQQKSYADLDHRRRLILLSDLTQSAGKENWTKFNVFYREAINNGNIAVKNLSLPDLFTFYYSDQTKKDYSPIFNKWGLSLTATRQPTINRGNDYPAVSSLVDVVPKDKLDEAVTALSQNLLIDSKFNLVTNQDLIGMNLSGGSLTIHLKIDEFAQLKGKTLALKDGQRVVKEVTIDSPELVIPDMKNGIYTMAFPETERRYDIDNHYAYVRDTQNDTQVNFTVLNGSQLFDETIRFRGWSYEFATIKTDFQNQNLTFDVFTKNPHSRYAGELYASLKIFDELGNLVYEKDIDGTNAKLEKVDIPIKEGFQIQIFHAETKNRLTSTTTGLIDAKRKTNTLLVKNGYLVNQNGEPDTASRVEKIISAIDNLKKDPAISEIKDSPEKNQIIVAILALPEKDRDKLLVAYQDFLNLRPGVMTLYYLDEDRQVIAAPDSQTGRFGESRQCQAKNIPGYQLKEGTASIELRYQLKPISHTFIYKKVAKPVLPINKLVLKDVTLIQGDAWDPELAIAELIKDDAPYAFSDAVKSGLLTYTPKTLNTDKAGVYEVNYSYAGVTSVAKITVQAGKQSIDAKDSTLFIGDKWSAEDNFISTTDKSGHMMSFNPSMVSHDVDTSKAGIYRVSYRNGSATKTITVTVKERSSGIHQENTQSPKDKPVVTGNTNNSYDKGKDRLKVLPKTGETSPKIKILVGITMVLTACLVSYKVRKRTD</sequence>
<evidence type="ECO:0000256" key="7">
    <source>
        <dbReference type="SAM" id="SignalP"/>
    </source>
</evidence>
<dbReference type="Pfam" id="PF07523">
    <property type="entry name" value="Big_3"/>
    <property type="match status" value="1"/>
</dbReference>
<evidence type="ECO:0000256" key="5">
    <source>
        <dbReference type="ARBA" id="ARBA00023088"/>
    </source>
</evidence>
<dbReference type="EMBL" id="JXJX01000002">
    <property type="protein sequence ID" value="PCS07944.1"/>
    <property type="molecule type" value="Genomic_DNA"/>
</dbReference>
<dbReference type="InterPro" id="IPR013783">
    <property type="entry name" value="Ig-like_fold"/>
</dbReference>
<feature type="domain" description="Gram-positive cocci surface proteins LPxTG" evidence="8">
    <location>
        <begin position="1002"/>
        <end position="1036"/>
    </location>
</feature>
<feature type="region of interest" description="Disordered" evidence="6">
    <location>
        <begin position="965"/>
        <end position="997"/>
    </location>
</feature>
<reference evidence="10 11" key="1">
    <citation type="submission" date="2014-12" db="EMBL/GenBank/DDBJ databases">
        <title>Draft genome sequences of 10 type strains of Lactococcus.</title>
        <authorList>
            <person name="Sun Z."/>
            <person name="Zhong Z."/>
            <person name="Liu W."/>
            <person name="Zhang W."/>
            <person name="Zhang H."/>
        </authorList>
    </citation>
    <scope>NUCLEOTIDE SEQUENCE [LARGE SCALE GENOMIC DNA]</scope>
    <source>
        <strain evidence="10 11">DSM 20686</strain>
    </source>
</reference>
<dbReference type="InterPro" id="IPR042279">
    <property type="entry name" value="Pep_M60_3"/>
</dbReference>
<organism evidence="10 11">
    <name type="scientific">Pseudolactococcus plantarum</name>
    <dbReference type="NCBI Taxonomy" id="1365"/>
    <lineage>
        <taxon>Bacteria</taxon>
        <taxon>Bacillati</taxon>
        <taxon>Bacillota</taxon>
        <taxon>Bacilli</taxon>
        <taxon>Lactobacillales</taxon>
        <taxon>Streptococcaceae</taxon>
        <taxon>Pseudolactococcus</taxon>
    </lineage>
</organism>
<evidence type="ECO:0008006" key="12">
    <source>
        <dbReference type="Google" id="ProtNLM"/>
    </source>
</evidence>
<proteinExistence type="predicted"/>
<name>A0A2A5S396_9LACT</name>
<accession>A0A2A5S396</accession>
<evidence type="ECO:0000259" key="8">
    <source>
        <dbReference type="PROSITE" id="PS50847"/>
    </source>
</evidence>
<dbReference type="InterPro" id="IPR009459">
    <property type="entry name" value="MucBP_dom"/>
</dbReference>
<keyword evidence="1" id="KW-0134">Cell wall</keyword>
<dbReference type="InterPro" id="IPR019931">
    <property type="entry name" value="LPXTG_anchor"/>
</dbReference>
<keyword evidence="11" id="KW-1185">Reference proteome</keyword>
<dbReference type="Gene3D" id="1.10.390.30">
    <property type="entry name" value="Peptidase M60, enhancin-like domain 3"/>
    <property type="match status" value="1"/>
</dbReference>
<dbReference type="SMART" id="SM01276">
    <property type="entry name" value="M60-like"/>
    <property type="match status" value="1"/>
</dbReference>
<protein>
    <recommendedName>
        <fullName evidence="12">Peptidase M60 domain-containing protein</fullName>
    </recommendedName>
</protein>
<dbReference type="Gene3D" id="3.40.390.80">
    <property type="entry name" value="Peptidase M60, enhancin-like domain 2"/>
    <property type="match status" value="1"/>
</dbReference>
<evidence type="ECO:0000256" key="1">
    <source>
        <dbReference type="ARBA" id="ARBA00022512"/>
    </source>
</evidence>
<keyword evidence="3 7" id="KW-0732">Signal</keyword>
<dbReference type="Gene3D" id="2.60.40.10">
    <property type="entry name" value="Immunoglobulins"/>
    <property type="match status" value="1"/>
</dbReference>
<evidence type="ECO:0000259" key="9">
    <source>
        <dbReference type="PROSITE" id="PS51723"/>
    </source>
</evidence>
<evidence type="ECO:0000256" key="6">
    <source>
        <dbReference type="SAM" id="MobiDB-lite"/>
    </source>
</evidence>
<evidence type="ECO:0000313" key="11">
    <source>
        <dbReference type="Proteomes" id="UP000242246"/>
    </source>
</evidence>
<evidence type="ECO:0000256" key="4">
    <source>
        <dbReference type="ARBA" id="ARBA00022737"/>
    </source>
</evidence>
<dbReference type="STRING" id="1348632.GCA_001591745_01122"/>
<dbReference type="InterPro" id="IPR022038">
    <property type="entry name" value="Ig-like_bact"/>
</dbReference>
<evidence type="ECO:0000256" key="2">
    <source>
        <dbReference type="ARBA" id="ARBA00022525"/>
    </source>
</evidence>
<dbReference type="Pfam" id="PF13402">
    <property type="entry name" value="Peptidase_M60"/>
    <property type="match status" value="1"/>
</dbReference>
<feature type="chain" id="PRO_5013263935" description="Peptidase M60 domain-containing protein" evidence="7">
    <location>
        <begin position="26"/>
        <end position="1036"/>
    </location>
</feature>
<dbReference type="PROSITE" id="PS50847">
    <property type="entry name" value="GRAM_POS_ANCHORING"/>
    <property type="match status" value="1"/>
</dbReference>
<dbReference type="InterPro" id="IPR031161">
    <property type="entry name" value="Peptidase_M60_dom"/>
</dbReference>
<evidence type="ECO:0000313" key="10">
    <source>
        <dbReference type="EMBL" id="PCS07944.1"/>
    </source>
</evidence>
<gene>
    <name evidence="10" type="ORF">RU87_GL000680</name>
</gene>
<keyword evidence="4" id="KW-0677">Repeat</keyword>
<feature type="signal peptide" evidence="7">
    <location>
        <begin position="1"/>
        <end position="25"/>
    </location>
</feature>